<dbReference type="AlphaFoldDB" id="N1R026"/>
<organism evidence="1">
    <name type="scientific">Aegilops tauschii</name>
    <name type="common">Tausch's goatgrass</name>
    <name type="synonym">Aegilops squarrosa</name>
    <dbReference type="NCBI Taxonomy" id="37682"/>
    <lineage>
        <taxon>Eukaryota</taxon>
        <taxon>Viridiplantae</taxon>
        <taxon>Streptophyta</taxon>
        <taxon>Embryophyta</taxon>
        <taxon>Tracheophyta</taxon>
        <taxon>Spermatophyta</taxon>
        <taxon>Magnoliopsida</taxon>
        <taxon>Liliopsida</taxon>
        <taxon>Poales</taxon>
        <taxon>Poaceae</taxon>
        <taxon>BOP clade</taxon>
        <taxon>Pooideae</taxon>
        <taxon>Triticodae</taxon>
        <taxon>Triticeae</taxon>
        <taxon>Triticinae</taxon>
        <taxon>Aegilops</taxon>
    </lineage>
</organism>
<protein>
    <submittedName>
        <fullName evidence="1">Uncharacterized protein</fullName>
    </submittedName>
</protein>
<sequence length="67" mass="6745">MQPGCRRLLLARLLALLALLLLIVGVHGRIGGGCGSHGLICSTTLNVVAENPNGCTGLPPPECPGCG</sequence>
<evidence type="ECO:0000313" key="1">
    <source>
        <dbReference type="EnsemblPlants" id="EMT18591"/>
    </source>
</evidence>
<name>N1R026_AEGTA</name>
<dbReference type="EnsemblPlants" id="EMT18591">
    <property type="protein sequence ID" value="EMT18591"/>
    <property type="gene ID" value="F775_26933"/>
</dbReference>
<accession>N1R026</accession>
<reference evidence="1" key="1">
    <citation type="submission" date="2015-06" db="UniProtKB">
        <authorList>
            <consortium name="EnsemblPlants"/>
        </authorList>
    </citation>
    <scope>IDENTIFICATION</scope>
</reference>
<proteinExistence type="predicted"/>